<feature type="transmembrane region" description="Helical" evidence="2">
    <location>
        <begin position="206"/>
        <end position="228"/>
    </location>
</feature>
<feature type="region of interest" description="Disordered" evidence="1">
    <location>
        <begin position="136"/>
        <end position="201"/>
    </location>
</feature>
<name>A0AA39GSP6_SARSR</name>
<proteinExistence type="predicted"/>
<reference evidence="4" key="1">
    <citation type="submission" date="2022-10" db="EMBL/GenBank/DDBJ databases">
        <title>Determination and structural analysis of whole genome sequence of Sarocladium strictum F4-1.</title>
        <authorList>
            <person name="Hu L."/>
            <person name="Jiang Y."/>
        </authorList>
    </citation>
    <scope>NUCLEOTIDE SEQUENCE</scope>
    <source>
        <strain evidence="4">F4-1</strain>
    </source>
</reference>
<feature type="compositionally biased region" description="Polar residues" evidence="1">
    <location>
        <begin position="318"/>
        <end position="346"/>
    </location>
</feature>
<comment type="caution">
    <text evidence="4">The sequence shown here is derived from an EMBL/GenBank/DDBJ whole genome shotgun (WGS) entry which is preliminary data.</text>
</comment>
<evidence type="ECO:0000256" key="1">
    <source>
        <dbReference type="SAM" id="MobiDB-lite"/>
    </source>
</evidence>
<feature type="signal peptide" evidence="3">
    <location>
        <begin position="1"/>
        <end position="20"/>
    </location>
</feature>
<organism evidence="4 5">
    <name type="scientific">Sarocladium strictum</name>
    <name type="common">Black bundle disease fungus</name>
    <name type="synonym">Acremonium strictum</name>
    <dbReference type="NCBI Taxonomy" id="5046"/>
    <lineage>
        <taxon>Eukaryota</taxon>
        <taxon>Fungi</taxon>
        <taxon>Dikarya</taxon>
        <taxon>Ascomycota</taxon>
        <taxon>Pezizomycotina</taxon>
        <taxon>Sordariomycetes</taxon>
        <taxon>Hypocreomycetidae</taxon>
        <taxon>Hypocreales</taxon>
        <taxon>Sarocladiaceae</taxon>
        <taxon>Sarocladium</taxon>
    </lineage>
</organism>
<feature type="chain" id="PRO_5041333733" description="Mid2 domain-containing protein" evidence="3">
    <location>
        <begin position="21"/>
        <end position="423"/>
    </location>
</feature>
<evidence type="ECO:0000256" key="2">
    <source>
        <dbReference type="SAM" id="Phobius"/>
    </source>
</evidence>
<keyword evidence="3" id="KW-0732">Signal</keyword>
<protein>
    <recommendedName>
        <fullName evidence="6">Mid2 domain-containing protein</fullName>
    </recommendedName>
</protein>
<keyword evidence="5" id="KW-1185">Reference proteome</keyword>
<gene>
    <name evidence="4" type="ORF">NLU13_2231</name>
</gene>
<sequence length="423" mass="44934">MARLHIPLRLLLLIAPFTTAIPASSLFARQSDDTICPSAQSRCPPSLPTGFCCGTNDRCIPLAGNTTVLCCPKDNTSDCDKINPITCNVEQQSPQKNPLAPIKTSVFDVELEKCGDATCCPYGFSCEDGKICSMNKNQDKKPGEKEEESTTTTGPSTTEPTSSPSSSAGQRSTSAGTEGTPTSLPSDEEDQDNNDKGSSGPDTTTIIGGVVGGIAALLAIAIILFVCARRRANRRTPSSTPSGTPPSSSRPSHNRNFSNGSGPRGNIISEPIMQQNAYRTDFILKNPGTTASVASTPQIRNSVHPHISTIRDYDDQNPFASPSPSRRDSMLSTSESRGNRPSSSRSLAPIRGMRGPRTPRQQPSCESINVFADPGTVERQNRFSMGTTVSGLMIGLRGESEPEPVPARKAGARLNVPGTTPRI</sequence>
<accession>A0AA39GSP6</accession>
<keyword evidence="2" id="KW-0812">Transmembrane</keyword>
<feature type="region of interest" description="Disordered" evidence="1">
    <location>
        <begin position="234"/>
        <end position="268"/>
    </location>
</feature>
<dbReference type="EMBL" id="JAPDFR010000001">
    <property type="protein sequence ID" value="KAK0392736.1"/>
    <property type="molecule type" value="Genomic_DNA"/>
</dbReference>
<dbReference type="AlphaFoldDB" id="A0AA39GSP6"/>
<feature type="region of interest" description="Disordered" evidence="1">
    <location>
        <begin position="398"/>
        <end position="423"/>
    </location>
</feature>
<evidence type="ECO:0008006" key="6">
    <source>
        <dbReference type="Google" id="ProtNLM"/>
    </source>
</evidence>
<evidence type="ECO:0000313" key="4">
    <source>
        <dbReference type="EMBL" id="KAK0392736.1"/>
    </source>
</evidence>
<feature type="region of interest" description="Disordered" evidence="1">
    <location>
        <begin position="306"/>
        <end position="367"/>
    </location>
</feature>
<keyword evidence="2" id="KW-1133">Transmembrane helix</keyword>
<feature type="compositionally biased region" description="Low complexity" evidence="1">
    <location>
        <begin position="235"/>
        <end position="259"/>
    </location>
</feature>
<feature type="compositionally biased region" description="Low complexity" evidence="1">
    <location>
        <begin position="150"/>
        <end position="177"/>
    </location>
</feature>
<evidence type="ECO:0000313" key="5">
    <source>
        <dbReference type="Proteomes" id="UP001175261"/>
    </source>
</evidence>
<evidence type="ECO:0000256" key="3">
    <source>
        <dbReference type="SAM" id="SignalP"/>
    </source>
</evidence>
<keyword evidence="2" id="KW-0472">Membrane</keyword>
<dbReference type="Proteomes" id="UP001175261">
    <property type="component" value="Unassembled WGS sequence"/>
</dbReference>